<dbReference type="GO" id="GO:0016020">
    <property type="term" value="C:membrane"/>
    <property type="evidence" value="ECO:0007669"/>
    <property type="project" value="UniProtKB-SubCell"/>
</dbReference>
<dbReference type="RefSeq" id="XP_018280113.1">
    <property type="nucleotide sequence ID" value="XM_018425970.1"/>
</dbReference>
<dbReference type="NCBIfam" id="TIGR00879">
    <property type="entry name" value="SP"/>
    <property type="match status" value="1"/>
</dbReference>
<dbReference type="InterPro" id="IPR005828">
    <property type="entry name" value="MFS_sugar_transport-like"/>
</dbReference>
<keyword evidence="6 9" id="KW-0472">Membrane</keyword>
<dbReference type="Gene3D" id="1.20.1250.20">
    <property type="entry name" value="MFS general substrate transporter like domains"/>
    <property type="match status" value="1"/>
</dbReference>
<accession>A0A0J0XRD1</accession>
<feature type="transmembrane region" description="Helical" evidence="9">
    <location>
        <begin position="380"/>
        <end position="404"/>
    </location>
</feature>
<dbReference type="OrthoDB" id="6133115at2759"/>
<dbReference type="FunFam" id="1.20.1250.20:FF:000134">
    <property type="entry name" value="MFS sugar transporter protein"/>
    <property type="match status" value="1"/>
</dbReference>
<feature type="transmembrane region" description="Helical" evidence="9">
    <location>
        <begin position="157"/>
        <end position="182"/>
    </location>
</feature>
<feature type="transmembrane region" description="Helical" evidence="9">
    <location>
        <begin position="346"/>
        <end position="368"/>
    </location>
</feature>
<evidence type="ECO:0000256" key="4">
    <source>
        <dbReference type="ARBA" id="ARBA00022692"/>
    </source>
</evidence>
<evidence type="ECO:0000256" key="1">
    <source>
        <dbReference type="ARBA" id="ARBA00004141"/>
    </source>
</evidence>
<dbReference type="InterPro" id="IPR020846">
    <property type="entry name" value="MFS_dom"/>
</dbReference>
<dbReference type="PANTHER" id="PTHR48022">
    <property type="entry name" value="PLASTIDIC GLUCOSE TRANSPORTER 4"/>
    <property type="match status" value="1"/>
</dbReference>
<evidence type="ECO:0000313" key="11">
    <source>
        <dbReference type="EMBL" id="KLT43622.1"/>
    </source>
</evidence>
<dbReference type="PANTHER" id="PTHR48022:SF64">
    <property type="entry name" value="MAJOR FACILITATOR SUPERFAMILY (MFS) PROFILE DOMAIN-CONTAINING PROTEIN"/>
    <property type="match status" value="1"/>
</dbReference>
<organism evidence="11 12">
    <name type="scientific">Cutaneotrichosporon oleaginosum</name>
    <dbReference type="NCBI Taxonomy" id="879819"/>
    <lineage>
        <taxon>Eukaryota</taxon>
        <taxon>Fungi</taxon>
        <taxon>Dikarya</taxon>
        <taxon>Basidiomycota</taxon>
        <taxon>Agaricomycotina</taxon>
        <taxon>Tremellomycetes</taxon>
        <taxon>Trichosporonales</taxon>
        <taxon>Trichosporonaceae</taxon>
        <taxon>Cutaneotrichosporon</taxon>
    </lineage>
</organism>
<protein>
    <submittedName>
        <fullName evidence="11">Putative transporter</fullName>
    </submittedName>
</protein>
<keyword evidence="4 9" id="KW-0812">Transmembrane</keyword>
<dbReference type="SUPFAM" id="SSF103473">
    <property type="entry name" value="MFS general substrate transporter"/>
    <property type="match status" value="1"/>
</dbReference>
<evidence type="ECO:0000256" key="9">
    <source>
        <dbReference type="SAM" id="Phobius"/>
    </source>
</evidence>
<name>A0A0J0XRD1_9TREE</name>
<feature type="transmembrane region" description="Helical" evidence="9">
    <location>
        <begin position="279"/>
        <end position="305"/>
    </location>
</feature>
<keyword evidence="12" id="KW-1185">Reference proteome</keyword>
<comment type="catalytic activity">
    <reaction evidence="7">
        <text>myo-inositol(out) + H(+)(out) = myo-inositol(in) + H(+)(in)</text>
        <dbReference type="Rhea" id="RHEA:60364"/>
        <dbReference type="ChEBI" id="CHEBI:15378"/>
        <dbReference type="ChEBI" id="CHEBI:17268"/>
    </reaction>
</comment>
<dbReference type="EMBL" id="KQ087193">
    <property type="protein sequence ID" value="KLT43622.1"/>
    <property type="molecule type" value="Genomic_DNA"/>
</dbReference>
<dbReference type="Proteomes" id="UP000053611">
    <property type="component" value="Unassembled WGS sequence"/>
</dbReference>
<feature type="transmembrane region" description="Helical" evidence="9">
    <location>
        <begin position="416"/>
        <end position="433"/>
    </location>
</feature>
<reference evidence="11 12" key="1">
    <citation type="submission" date="2015-03" db="EMBL/GenBank/DDBJ databases">
        <title>Genomics and transcriptomics of the oil-accumulating basidiomycete yeast T. oleaginosus allow insights into substrate utilization and the diverse evolutionary trajectories of mating systems in fungi.</title>
        <authorList>
            <consortium name="DOE Joint Genome Institute"/>
            <person name="Kourist R."/>
            <person name="Kracht O."/>
            <person name="Bracharz F."/>
            <person name="Lipzen A."/>
            <person name="Nolan M."/>
            <person name="Ohm R."/>
            <person name="Grigoriev I."/>
            <person name="Sun S."/>
            <person name="Heitman J."/>
            <person name="Bruck T."/>
            <person name="Nowrousian M."/>
        </authorList>
    </citation>
    <scope>NUCLEOTIDE SEQUENCE [LARGE SCALE GENOMIC DNA]</scope>
    <source>
        <strain evidence="11 12">IBC0246</strain>
    </source>
</reference>
<feature type="transmembrane region" description="Helical" evidence="9">
    <location>
        <begin position="123"/>
        <end position="145"/>
    </location>
</feature>
<dbReference type="AlphaFoldDB" id="A0A0J0XRD1"/>
<dbReference type="InterPro" id="IPR050360">
    <property type="entry name" value="MFS_Sugar_Transporters"/>
</dbReference>
<proteinExistence type="inferred from homology"/>
<evidence type="ECO:0000256" key="2">
    <source>
        <dbReference type="ARBA" id="ARBA00010992"/>
    </source>
</evidence>
<keyword evidence="5 9" id="KW-1133">Transmembrane helix</keyword>
<comment type="subcellular location">
    <subcellularLocation>
        <location evidence="1">Membrane</location>
        <topology evidence="1">Multi-pass membrane protein</topology>
    </subcellularLocation>
</comment>
<dbReference type="GeneID" id="28986573"/>
<dbReference type="InterPro" id="IPR036259">
    <property type="entry name" value="MFS_trans_sf"/>
</dbReference>
<evidence type="ECO:0000256" key="3">
    <source>
        <dbReference type="ARBA" id="ARBA00022448"/>
    </source>
</evidence>
<keyword evidence="3 8" id="KW-0813">Transport</keyword>
<dbReference type="Pfam" id="PF00083">
    <property type="entry name" value="Sugar_tr"/>
    <property type="match status" value="1"/>
</dbReference>
<feature type="transmembrane region" description="Helical" evidence="9">
    <location>
        <begin position="445"/>
        <end position="464"/>
    </location>
</feature>
<evidence type="ECO:0000256" key="6">
    <source>
        <dbReference type="ARBA" id="ARBA00023136"/>
    </source>
</evidence>
<feature type="transmembrane region" description="Helical" evidence="9">
    <location>
        <begin position="26"/>
        <end position="43"/>
    </location>
</feature>
<evidence type="ECO:0000256" key="7">
    <source>
        <dbReference type="ARBA" id="ARBA00049119"/>
    </source>
</evidence>
<dbReference type="GO" id="GO:0005351">
    <property type="term" value="F:carbohydrate:proton symporter activity"/>
    <property type="evidence" value="ECO:0007669"/>
    <property type="project" value="TreeGrafter"/>
</dbReference>
<feature type="transmembrane region" description="Helical" evidence="9">
    <location>
        <begin position="98"/>
        <end position="117"/>
    </location>
</feature>
<evidence type="ECO:0000256" key="8">
    <source>
        <dbReference type="RuleBase" id="RU003346"/>
    </source>
</evidence>
<dbReference type="PROSITE" id="PS50850">
    <property type="entry name" value="MFS"/>
    <property type="match status" value="1"/>
</dbReference>
<feature type="transmembrane region" description="Helical" evidence="9">
    <location>
        <begin position="69"/>
        <end position="91"/>
    </location>
</feature>
<evidence type="ECO:0000256" key="5">
    <source>
        <dbReference type="ARBA" id="ARBA00022989"/>
    </source>
</evidence>
<feature type="domain" description="Major facilitator superfamily (MFS) profile" evidence="10">
    <location>
        <begin position="26"/>
        <end position="468"/>
    </location>
</feature>
<evidence type="ECO:0000313" key="12">
    <source>
        <dbReference type="Proteomes" id="UP000053611"/>
    </source>
</evidence>
<dbReference type="PROSITE" id="PS00216">
    <property type="entry name" value="SUGAR_TRANSPORT_1"/>
    <property type="match status" value="2"/>
</dbReference>
<comment type="similarity">
    <text evidence="2 8">Belongs to the major facilitator superfamily. Sugar transporter (TC 2.A.1.1) family.</text>
</comment>
<dbReference type="STRING" id="879819.A0A0J0XRD1"/>
<sequence length="517" mass="56606">MRDVINPLSLPNNAAPMWYRDPGLRALAFPTAIGFGCSISLGYDGSLMNGLLANKFFVSAIDNPDPSKLGLIVAGYTLGGLPALLPASFLADRFGRRVALSIGCLIIVIGGIVQALTTGGWKMFAGRFIVGMGGTFCSISGSAYTAEIAHPRNRAQVAALIQTCWYFGSIIAAWTAFGAGYWNSSWSWRLPCLIQILPPLVQLASMPFIPESPRFLVSKGRVEEAHQVLARYHANGDKQDELVLFELQEIKEALETERTATEGVSYATFFKTAGNRHRLAILIMVGFSSQWVGNGIISYYLVAILESVGMTSPAKQQGFNGGLQIWNWFLAIGGSLCVEWLGRRKLWLTSAIGMFFSFAIIMGCSAAYAEHGLTNAGPAVMAFVFIYFGFYDIAFTGLTLAYPLEILPYSLRTRGMAIMSFCVTCALFFNQYVNPIALAAMRWKYYSIYIVLQALTIMCIYFFYPETKGLLLEEVATVFDGEKAILSAQREGVAADDSKDGSATHLETKDYTEARAV</sequence>
<dbReference type="InterPro" id="IPR005829">
    <property type="entry name" value="Sugar_transporter_CS"/>
</dbReference>
<dbReference type="InterPro" id="IPR003663">
    <property type="entry name" value="Sugar/inositol_transpt"/>
</dbReference>
<evidence type="ECO:0000259" key="10">
    <source>
        <dbReference type="PROSITE" id="PS50850"/>
    </source>
</evidence>
<gene>
    <name evidence="11" type="ORF">CC85DRAFT_311595</name>
</gene>
<feature type="transmembrane region" description="Helical" evidence="9">
    <location>
        <begin position="325"/>
        <end position="341"/>
    </location>
</feature>